<dbReference type="PANTHER" id="PTHR45036">
    <property type="entry name" value="METHYLTRANSFERASE LIKE 7B"/>
    <property type="match status" value="1"/>
</dbReference>
<keyword evidence="2" id="KW-0489">Methyltransferase</keyword>
<sequence length="215" mass="25100">MNNSWNKFIYKIWSPFYDRFFNSEMFVKARKKVFKDVQLEAGSKILFVGVGTGADLPFFLNKGYEIVAIDYSIDMLRIAKAKYGHCSVEFLEMDAQKLEFKDESFDFIVANLILSVVPDPHKTLNEMLRVLKNEGEFLVLDKFVPQEKKLTVAQRFIRPFIKLLGTDIGLDFYHVLQSVENKCLVYQDEKVMMNGFYRKIMGMRKDVQREGDVSI</sequence>
<dbReference type="InterPro" id="IPR052356">
    <property type="entry name" value="Thiol_S-MT"/>
</dbReference>
<dbReference type="Pfam" id="PF08241">
    <property type="entry name" value="Methyltransf_11"/>
    <property type="match status" value="1"/>
</dbReference>
<protein>
    <submittedName>
        <fullName evidence="2">Class I SAM-dependent methyltransferase</fullName>
    </submittedName>
</protein>
<dbReference type="CDD" id="cd02440">
    <property type="entry name" value="AdoMet_MTases"/>
    <property type="match status" value="1"/>
</dbReference>
<keyword evidence="3" id="KW-1185">Reference proteome</keyword>
<dbReference type="RefSeq" id="WP_224136281.1">
    <property type="nucleotide sequence ID" value="NZ_JAIQUM010000002.1"/>
</dbReference>
<keyword evidence="2" id="KW-0808">Transferase</keyword>
<dbReference type="GO" id="GO:0008168">
    <property type="term" value="F:methyltransferase activity"/>
    <property type="evidence" value="ECO:0007669"/>
    <property type="project" value="UniProtKB-KW"/>
</dbReference>
<dbReference type="PANTHER" id="PTHR45036:SF1">
    <property type="entry name" value="METHYLTRANSFERASE LIKE 7A"/>
    <property type="match status" value="1"/>
</dbReference>
<accession>A0ABS7ULD1</accession>
<feature type="domain" description="Methyltransferase type 11" evidence="1">
    <location>
        <begin position="48"/>
        <end position="138"/>
    </location>
</feature>
<dbReference type="Proteomes" id="UP001165287">
    <property type="component" value="Unassembled WGS sequence"/>
</dbReference>
<reference evidence="2" key="1">
    <citation type="submission" date="2024-05" db="EMBL/GenBank/DDBJ databases">
        <title>Metabacillus sp. nov., isolated from the rhizosphere soil of tomato plants.</title>
        <authorList>
            <person name="Ma R."/>
        </authorList>
    </citation>
    <scope>NUCLEOTIDE SEQUENCE</scope>
    <source>
        <strain evidence="2">DBTR6</strain>
    </source>
</reference>
<proteinExistence type="predicted"/>
<evidence type="ECO:0000313" key="3">
    <source>
        <dbReference type="Proteomes" id="UP001165287"/>
    </source>
</evidence>
<comment type="caution">
    <text evidence="2">The sequence shown here is derived from an EMBL/GenBank/DDBJ whole genome shotgun (WGS) entry which is preliminary data.</text>
</comment>
<evidence type="ECO:0000313" key="2">
    <source>
        <dbReference type="EMBL" id="MBZ5748961.1"/>
    </source>
</evidence>
<dbReference type="Gene3D" id="3.40.50.150">
    <property type="entry name" value="Vaccinia Virus protein VP39"/>
    <property type="match status" value="1"/>
</dbReference>
<evidence type="ECO:0000259" key="1">
    <source>
        <dbReference type="Pfam" id="PF08241"/>
    </source>
</evidence>
<dbReference type="GO" id="GO:0032259">
    <property type="term" value="P:methylation"/>
    <property type="evidence" value="ECO:0007669"/>
    <property type="project" value="UniProtKB-KW"/>
</dbReference>
<organism evidence="2 3">
    <name type="scientific">Metabacillus rhizolycopersici</name>
    <dbReference type="NCBI Taxonomy" id="2875709"/>
    <lineage>
        <taxon>Bacteria</taxon>
        <taxon>Bacillati</taxon>
        <taxon>Bacillota</taxon>
        <taxon>Bacilli</taxon>
        <taxon>Bacillales</taxon>
        <taxon>Bacillaceae</taxon>
        <taxon>Metabacillus</taxon>
    </lineage>
</organism>
<dbReference type="InterPro" id="IPR029063">
    <property type="entry name" value="SAM-dependent_MTases_sf"/>
</dbReference>
<dbReference type="InterPro" id="IPR013216">
    <property type="entry name" value="Methyltransf_11"/>
</dbReference>
<name>A0ABS7ULD1_9BACI</name>
<dbReference type="SUPFAM" id="SSF53335">
    <property type="entry name" value="S-adenosyl-L-methionine-dependent methyltransferases"/>
    <property type="match status" value="1"/>
</dbReference>
<dbReference type="EMBL" id="JAIQUM010000002">
    <property type="protein sequence ID" value="MBZ5748961.1"/>
    <property type="molecule type" value="Genomic_DNA"/>
</dbReference>
<gene>
    <name evidence="2" type="ORF">K9V48_01510</name>
</gene>